<accession>A0A4P9XBY9</accession>
<feature type="region of interest" description="Disordered" evidence="1">
    <location>
        <begin position="30"/>
        <end position="100"/>
    </location>
</feature>
<protein>
    <submittedName>
        <fullName evidence="3">Uncharacterized protein</fullName>
    </submittedName>
</protein>
<feature type="region of interest" description="Disordered" evidence="1">
    <location>
        <begin position="729"/>
        <end position="756"/>
    </location>
</feature>
<proteinExistence type="predicted"/>
<organism evidence="3 4">
    <name type="scientific">Caulochytrium protostelioides</name>
    <dbReference type="NCBI Taxonomy" id="1555241"/>
    <lineage>
        <taxon>Eukaryota</taxon>
        <taxon>Fungi</taxon>
        <taxon>Fungi incertae sedis</taxon>
        <taxon>Chytridiomycota</taxon>
        <taxon>Chytridiomycota incertae sedis</taxon>
        <taxon>Chytridiomycetes</taxon>
        <taxon>Caulochytriales</taxon>
        <taxon>Caulochytriaceae</taxon>
        <taxon>Caulochytrium</taxon>
    </lineage>
</organism>
<reference evidence="4" key="1">
    <citation type="journal article" date="2018" name="Nat. Microbiol.">
        <title>Leveraging single-cell genomics to expand the fungal tree of life.</title>
        <authorList>
            <person name="Ahrendt S.R."/>
            <person name="Quandt C.A."/>
            <person name="Ciobanu D."/>
            <person name="Clum A."/>
            <person name="Salamov A."/>
            <person name="Andreopoulos B."/>
            <person name="Cheng J.F."/>
            <person name="Woyke T."/>
            <person name="Pelin A."/>
            <person name="Henrissat B."/>
            <person name="Reynolds N.K."/>
            <person name="Benny G.L."/>
            <person name="Smith M.E."/>
            <person name="James T.Y."/>
            <person name="Grigoriev I.V."/>
        </authorList>
    </citation>
    <scope>NUCLEOTIDE SEQUENCE [LARGE SCALE GENOMIC DNA]</scope>
    <source>
        <strain evidence="4">ATCC 52028</strain>
    </source>
</reference>
<feature type="compositionally biased region" description="Low complexity" evidence="1">
    <location>
        <begin position="30"/>
        <end position="69"/>
    </location>
</feature>
<feature type="transmembrane region" description="Helical" evidence="2">
    <location>
        <begin position="632"/>
        <end position="655"/>
    </location>
</feature>
<name>A0A4P9XBY9_9FUNG</name>
<keyword evidence="4" id="KW-1185">Reference proteome</keyword>
<keyword evidence="2" id="KW-0472">Membrane</keyword>
<keyword evidence="2" id="KW-1133">Transmembrane helix</keyword>
<feature type="region of interest" description="Disordered" evidence="1">
    <location>
        <begin position="602"/>
        <end position="624"/>
    </location>
</feature>
<dbReference type="AlphaFoldDB" id="A0A4P9XBY9"/>
<evidence type="ECO:0000256" key="2">
    <source>
        <dbReference type="SAM" id="Phobius"/>
    </source>
</evidence>
<evidence type="ECO:0000256" key="1">
    <source>
        <dbReference type="SAM" id="MobiDB-lite"/>
    </source>
</evidence>
<dbReference type="Proteomes" id="UP000274922">
    <property type="component" value="Unassembled WGS sequence"/>
</dbReference>
<evidence type="ECO:0000313" key="3">
    <source>
        <dbReference type="EMBL" id="RKP02912.1"/>
    </source>
</evidence>
<feature type="region of interest" description="Disordered" evidence="1">
    <location>
        <begin position="829"/>
        <end position="858"/>
    </location>
</feature>
<feature type="compositionally biased region" description="Basic and acidic residues" evidence="1">
    <location>
        <begin position="738"/>
        <end position="749"/>
    </location>
</feature>
<keyword evidence="2" id="KW-0812">Transmembrane</keyword>
<gene>
    <name evidence="3" type="ORF">CXG81DRAFT_17437</name>
</gene>
<evidence type="ECO:0000313" key="4">
    <source>
        <dbReference type="Proteomes" id="UP000274922"/>
    </source>
</evidence>
<sequence>MATFVTTSVSSTASPDAEATTALVSETLSTITTSSALTTSTASTSSEAGAPAPSSEASSVGSLVASAAPTSSTLPESSTVEGTAAPGAPLPSPSPTTASLLTTTSDLTTATDPVASDTVLTTVSTTTTTLGAVEPLQSGTSIGLTTTASTDVSQPPLDDIIIGGRDGSTSADVFNRYSGGDVFDRSADVDVVDKFTGVDVFNKSTGADVFNRSASVDVFSRSTGADVFNRPTGTDVSDRSVGLDIFKSAGGFNGSARRIIIADIVRCNVDNHRARERAGWHDCDPCHRCASRDTHDGYDDGGHRIARCCWARTGRWRRGGRNHRQWHDQHRYECAVGDHRRGPIGQSGSHTLAHDHNYDHRHCFRTHDEQRYSNRDDAAQCFVQRRFYGDISNATVGVVDTSFPPASGGGGGGGGGGDGGDGVILTISTTNPAHNTAPTAPLVSAVPTTASISVPAATNPELITIVDGTPTTLLASATQVVASTETFWDPVIATTSAQTAASTATVVPATPTISVTNNDLMHDADNVIDDAVGRANSNLVIDDTLLAPSTGLENETAPSGNDAEDAGQSSGLSKLSDLNATITTDGAAAAIMTHDVLPDGSAAVAPGTAGTTATNRDVPTAEVSSQRTNRGAIVGGTIGGLLGLLVFAFAVYSFLRYRRRRHGAKAISVDRSSGGSGTYLARERGDVETGRFSTSSVLGAAAADRDSQLSALSEERVVSIIARTLEGPMPYLTTTTPRPRDPADTRPADEADSPVSLMYLPFATIAEEDEGGEGDEANPLRSMFRSDSTLEPGSTYHVTVGQDQIPGQYPGHEDVPEFAFPSLYSISLTSDSADPDTRSSMESHQTSRGSASHAVSGAHVVGEPATQPVPVAADARGVASSGYAGTSATSGTHHLRSELLTMLLSGPVLASPSPSSLTTALRSPHLTPMTPTMEPSQHHRFTAKTEIMPAGAVGVFAHHEPSALASPTLPPLSAVGMEMPPPLLLAPHSGLLQLAPRLSGLSGSALAFSLLRSSMAGTWTSVVTDGSDSTAHTDDPFALPQV</sequence>
<feature type="compositionally biased region" description="Polar residues" evidence="1">
    <location>
        <begin position="70"/>
        <end position="81"/>
    </location>
</feature>
<dbReference type="EMBL" id="ML014132">
    <property type="protein sequence ID" value="RKP02912.1"/>
    <property type="molecule type" value="Genomic_DNA"/>
</dbReference>
<feature type="compositionally biased region" description="Low complexity" evidence="1">
    <location>
        <begin position="602"/>
        <end position="614"/>
    </location>
</feature>
<feature type="region of interest" description="Disordered" evidence="1">
    <location>
        <begin position="550"/>
        <end position="571"/>
    </location>
</feature>